<dbReference type="Gene3D" id="3.90.226.10">
    <property type="entry name" value="2-enoyl-CoA Hydratase, Chain A, domain 1"/>
    <property type="match status" value="2"/>
</dbReference>
<dbReference type="PIRSF" id="PIRSF001217">
    <property type="entry name" value="Protease_4_SppA"/>
    <property type="match status" value="1"/>
</dbReference>
<dbReference type="InterPro" id="IPR047272">
    <property type="entry name" value="S49_SppA_C"/>
</dbReference>
<dbReference type="InterPro" id="IPR047217">
    <property type="entry name" value="S49_SppA_67K_type_N"/>
</dbReference>
<evidence type="ECO:0000256" key="2">
    <source>
        <dbReference type="ARBA" id="ARBA00022670"/>
    </source>
</evidence>
<dbReference type="SUPFAM" id="SSF52096">
    <property type="entry name" value="ClpP/crotonase"/>
    <property type="match status" value="2"/>
</dbReference>
<evidence type="ECO:0000256" key="3">
    <source>
        <dbReference type="ARBA" id="ARBA00022801"/>
    </source>
</evidence>
<feature type="domain" description="Peptidase S49" evidence="6">
    <location>
        <begin position="369"/>
        <end position="514"/>
    </location>
</feature>
<dbReference type="RefSeq" id="WP_210682237.1">
    <property type="nucleotide sequence ID" value="NZ_JAGMWN010000005.1"/>
</dbReference>
<dbReference type="Gene3D" id="6.20.330.10">
    <property type="match status" value="1"/>
</dbReference>
<evidence type="ECO:0000256" key="1">
    <source>
        <dbReference type="ARBA" id="ARBA00008683"/>
    </source>
</evidence>
<dbReference type="InterPro" id="IPR029045">
    <property type="entry name" value="ClpP/crotonase-like_dom_sf"/>
</dbReference>
<evidence type="ECO:0000313" key="8">
    <source>
        <dbReference type="Proteomes" id="UP000672602"/>
    </source>
</evidence>
<comment type="similarity">
    <text evidence="1">Belongs to the peptidase S49 family.</text>
</comment>
<dbReference type="GO" id="GO:0006465">
    <property type="term" value="P:signal peptide processing"/>
    <property type="evidence" value="ECO:0007669"/>
    <property type="project" value="InterPro"/>
</dbReference>
<dbReference type="InterPro" id="IPR002142">
    <property type="entry name" value="Peptidase_S49"/>
</dbReference>
<keyword evidence="2" id="KW-0645">Protease</keyword>
<dbReference type="AlphaFoldDB" id="A0A8J7SNG5"/>
<evidence type="ECO:0000256" key="4">
    <source>
        <dbReference type="ARBA" id="ARBA00022825"/>
    </source>
</evidence>
<accession>A0A8J7SNG5</accession>
<dbReference type="CDD" id="cd07023">
    <property type="entry name" value="S49_Sppa_N_C"/>
    <property type="match status" value="1"/>
</dbReference>
<proteinExistence type="inferred from homology"/>
<protein>
    <submittedName>
        <fullName evidence="7">S49 family peptidase</fullName>
    </submittedName>
</protein>
<feature type="domain" description="Peptidase S49" evidence="6">
    <location>
        <begin position="115"/>
        <end position="268"/>
    </location>
</feature>
<gene>
    <name evidence="7" type="ORF">KAJ83_11555</name>
</gene>
<evidence type="ECO:0000313" key="7">
    <source>
        <dbReference type="EMBL" id="MBP5857646.1"/>
    </source>
</evidence>
<dbReference type="EMBL" id="JAGMWN010000005">
    <property type="protein sequence ID" value="MBP5857646.1"/>
    <property type="molecule type" value="Genomic_DNA"/>
</dbReference>
<keyword evidence="4" id="KW-0720">Serine protease</keyword>
<evidence type="ECO:0000256" key="5">
    <source>
        <dbReference type="PIRSR" id="PIRSR001217-1"/>
    </source>
</evidence>
<dbReference type="Pfam" id="PF01343">
    <property type="entry name" value="Peptidase_S49"/>
    <property type="match status" value="2"/>
</dbReference>
<evidence type="ECO:0000259" key="6">
    <source>
        <dbReference type="Pfam" id="PF01343"/>
    </source>
</evidence>
<dbReference type="GO" id="GO:0016020">
    <property type="term" value="C:membrane"/>
    <property type="evidence" value="ECO:0007669"/>
    <property type="project" value="InterPro"/>
</dbReference>
<dbReference type="PANTHER" id="PTHR33209:SF1">
    <property type="entry name" value="PEPTIDASE S49 DOMAIN-CONTAINING PROTEIN"/>
    <property type="match status" value="1"/>
</dbReference>
<organism evidence="7 8">
    <name type="scientific">Marivibrio halodurans</name>
    <dbReference type="NCBI Taxonomy" id="2039722"/>
    <lineage>
        <taxon>Bacteria</taxon>
        <taxon>Pseudomonadati</taxon>
        <taxon>Pseudomonadota</taxon>
        <taxon>Alphaproteobacteria</taxon>
        <taxon>Rhodospirillales</taxon>
        <taxon>Rhodospirillaceae</taxon>
        <taxon>Marivibrio</taxon>
    </lineage>
</organism>
<feature type="active site" description="Nucleophile" evidence="5">
    <location>
        <position position="385"/>
    </location>
</feature>
<reference evidence="7" key="1">
    <citation type="submission" date="2021-04" db="EMBL/GenBank/DDBJ databases">
        <authorList>
            <person name="Zhang D.-C."/>
        </authorList>
    </citation>
    <scope>NUCLEOTIDE SEQUENCE</scope>
    <source>
        <strain evidence="7">CGMCC 1.15697</strain>
    </source>
</reference>
<name>A0A8J7SNG5_9PROT</name>
<dbReference type="GO" id="GO:0008236">
    <property type="term" value="F:serine-type peptidase activity"/>
    <property type="evidence" value="ECO:0007669"/>
    <property type="project" value="UniProtKB-KW"/>
</dbReference>
<feature type="active site" description="Proton donor/acceptor" evidence="5">
    <location>
        <position position="188"/>
    </location>
</feature>
<keyword evidence="8" id="KW-1185">Reference proteome</keyword>
<comment type="caution">
    <text evidence="7">The sequence shown here is derived from an EMBL/GenBank/DDBJ whole genome shotgun (WGS) entry which is preliminary data.</text>
</comment>
<dbReference type="CDD" id="cd07018">
    <property type="entry name" value="S49_SppA_67K_type"/>
    <property type="match status" value="1"/>
</dbReference>
<dbReference type="PANTHER" id="PTHR33209">
    <property type="entry name" value="PROTEASE 4"/>
    <property type="match status" value="1"/>
</dbReference>
<dbReference type="InterPro" id="IPR004634">
    <property type="entry name" value="Pept_S49_pIV"/>
</dbReference>
<dbReference type="Proteomes" id="UP000672602">
    <property type="component" value="Unassembled WGS sequence"/>
</dbReference>
<sequence length="593" mass="62256">MRAFGRFTLWLFAIFGGLFAVLLLAVTAFTLSVRQDDPTLPENAVLSLDLTVAPLEKPGDPPFFDTDPAPSLREMVEAIERARDDAGIKALVASVGGAGLGVAEAQELAEAIRHFRESGKPAIAFAEDLGALGDQMPDVAVATAFDDLWLQPSGGVGFSGIAIESPFFAEALADLDIEAEVGQRHEYKGGIDPLIRRDFSPPVEASLRRVVDGWVRQLSGIVALNRGLDPAGVRGLVDAGPFLAAEARDVGLVDRLGYRDEMLAAVDAAVGGQARHVHPGQYLAVARADVEGTAEKSVALIYGVGPITPEEGSGNPLFGPRGFAPHAVAQALADAREDAGIAAVLFRVESPGGAYGPSDMVRREVRRLVEAGKPVIVSMGDVAGSGGYMVSLDASRIVASPGTLTGSIGVYSGKLATRELWNRLGVEWDSIAAGENAGMWSFVDRFDAGERARFDAMLDSVYDGFTGHVARARGLDDAGIDRAARGRVWLGEDAVDVGLVDALGGFSQAVAEVRGALDLPADAPLDLRLMPEPKSPWERAVEWVDGGGGFDDLVATAGARILGREVEAVTGDLAPFRALAAGPLAMPPIRVAR</sequence>
<keyword evidence="3" id="KW-0378">Hydrolase</keyword>